<evidence type="ECO:0000313" key="2">
    <source>
        <dbReference type="Proteomes" id="UP000604661"/>
    </source>
</evidence>
<reference evidence="1 2" key="1">
    <citation type="journal article" date="2020" name="ISME J.">
        <title>Comparative genomics reveals insights into cyanobacterial evolution and habitat adaptation.</title>
        <authorList>
            <person name="Chen M.Y."/>
            <person name="Teng W.K."/>
            <person name="Zhao L."/>
            <person name="Hu C.X."/>
            <person name="Zhou Y.K."/>
            <person name="Han B.P."/>
            <person name="Song L.R."/>
            <person name="Shu W.S."/>
        </authorList>
    </citation>
    <scope>NUCLEOTIDE SEQUENCE [LARGE SCALE GENOMIC DNA]</scope>
    <source>
        <strain evidence="1 2">FACHB-391</strain>
    </source>
</reference>
<dbReference type="Proteomes" id="UP000604661">
    <property type="component" value="Unassembled WGS sequence"/>
</dbReference>
<evidence type="ECO:0000313" key="1">
    <source>
        <dbReference type="EMBL" id="MBD2563776.1"/>
    </source>
</evidence>
<protein>
    <submittedName>
        <fullName evidence="1">Uncharacterized protein</fullName>
    </submittedName>
</protein>
<comment type="caution">
    <text evidence="1">The sequence shown here is derived from an EMBL/GenBank/DDBJ whole genome shotgun (WGS) entry which is preliminary data.</text>
</comment>
<sequence length="77" mass="9118">MTNSQLGIECFGENLTTIIDEVFETSEERNNYRTHLKNLSKTYSYEEIIELFDRQLSLNTKSFLLSIYEDKIEEDDV</sequence>
<dbReference type="EMBL" id="JACJTE010000036">
    <property type="protein sequence ID" value="MBD2563776.1"/>
    <property type="molecule type" value="Genomic_DNA"/>
</dbReference>
<name>A0ABR8F1I8_NOSLI</name>
<proteinExistence type="predicted"/>
<gene>
    <name evidence="1" type="ORF">H6G95_24820</name>
</gene>
<dbReference type="RefSeq" id="WP_190893641.1">
    <property type="nucleotide sequence ID" value="NZ_JACJTE010000036.1"/>
</dbReference>
<accession>A0ABR8F1I8</accession>
<keyword evidence="2" id="KW-1185">Reference proteome</keyword>
<organism evidence="1 2">
    <name type="scientific">Nostoc linckia FACHB-391</name>
    <dbReference type="NCBI Taxonomy" id="2692906"/>
    <lineage>
        <taxon>Bacteria</taxon>
        <taxon>Bacillati</taxon>
        <taxon>Cyanobacteriota</taxon>
        <taxon>Cyanophyceae</taxon>
        <taxon>Nostocales</taxon>
        <taxon>Nostocaceae</taxon>
        <taxon>Nostoc</taxon>
    </lineage>
</organism>